<dbReference type="Proteomes" id="UP000735302">
    <property type="component" value="Unassembled WGS sequence"/>
</dbReference>
<comment type="caution">
    <text evidence="2">The sequence shown here is derived from an EMBL/GenBank/DDBJ whole genome shotgun (WGS) entry which is preliminary data.</text>
</comment>
<dbReference type="AlphaFoldDB" id="A0AAV4CHE1"/>
<feature type="compositionally biased region" description="Basic and acidic residues" evidence="1">
    <location>
        <begin position="74"/>
        <end position="83"/>
    </location>
</feature>
<keyword evidence="3" id="KW-1185">Reference proteome</keyword>
<sequence length="322" mass="37017">MSKVEYIQTASPQKLPYLHSKFKPSTKFAKSFDGCSRFSKQKQYLSQNEAHFTRLPRITYNAQDFRETPPAFGSDRRGTRREYPGFTGQTRILRNKSNRKSQTTSDAHLLHTSPREPKESMTHLSNDSIARDYIPENDWSKNEHSARRRRDLRLSNQISKPGHTKPISSIGRKESDVNTNTNGLISDMDSLFIYDDDQEANVEVDHEGQKVSENFKAINKVNEDDSPHRDTKVRFSGNTLTVSDDTSDDEDAMQDPFAKNFEEKLRGIRGKSGMKRNRTKKRLQRKRSDVDMRPLGDVITSKRLQELLSPQNAQGVTIRLHS</sequence>
<reference evidence="2 3" key="1">
    <citation type="journal article" date="2021" name="Elife">
        <title>Chloroplast acquisition without the gene transfer in kleptoplastic sea slugs, Plakobranchus ocellatus.</title>
        <authorList>
            <person name="Maeda T."/>
            <person name="Takahashi S."/>
            <person name="Yoshida T."/>
            <person name="Shimamura S."/>
            <person name="Takaki Y."/>
            <person name="Nagai Y."/>
            <person name="Toyoda A."/>
            <person name="Suzuki Y."/>
            <person name="Arimoto A."/>
            <person name="Ishii H."/>
            <person name="Satoh N."/>
            <person name="Nishiyama T."/>
            <person name="Hasebe M."/>
            <person name="Maruyama T."/>
            <person name="Minagawa J."/>
            <person name="Obokata J."/>
            <person name="Shigenobu S."/>
        </authorList>
    </citation>
    <scope>NUCLEOTIDE SEQUENCE [LARGE SCALE GENOMIC DNA]</scope>
</reference>
<accession>A0AAV4CHE1</accession>
<evidence type="ECO:0000256" key="1">
    <source>
        <dbReference type="SAM" id="MobiDB-lite"/>
    </source>
</evidence>
<organism evidence="2 3">
    <name type="scientific">Plakobranchus ocellatus</name>
    <dbReference type="NCBI Taxonomy" id="259542"/>
    <lineage>
        <taxon>Eukaryota</taxon>
        <taxon>Metazoa</taxon>
        <taxon>Spiralia</taxon>
        <taxon>Lophotrochozoa</taxon>
        <taxon>Mollusca</taxon>
        <taxon>Gastropoda</taxon>
        <taxon>Heterobranchia</taxon>
        <taxon>Euthyneura</taxon>
        <taxon>Panpulmonata</taxon>
        <taxon>Sacoglossa</taxon>
        <taxon>Placobranchoidea</taxon>
        <taxon>Plakobranchidae</taxon>
        <taxon>Plakobranchus</taxon>
    </lineage>
</organism>
<evidence type="ECO:0000313" key="2">
    <source>
        <dbReference type="EMBL" id="GFO31358.1"/>
    </source>
</evidence>
<evidence type="ECO:0000313" key="3">
    <source>
        <dbReference type="Proteomes" id="UP000735302"/>
    </source>
</evidence>
<name>A0AAV4CHE1_9GAST</name>
<feature type="region of interest" description="Disordered" evidence="1">
    <location>
        <begin position="140"/>
        <end position="176"/>
    </location>
</feature>
<gene>
    <name evidence="2" type="ORF">PoB_005786300</name>
</gene>
<protein>
    <submittedName>
        <fullName evidence="2">Uncharacterized protein</fullName>
    </submittedName>
</protein>
<feature type="region of interest" description="Disordered" evidence="1">
    <location>
        <begin position="65"/>
        <end position="123"/>
    </location>
</feature>
<dbReference type="EMBL" id="BLXT01006392">
    <property type="protein sequence ID" value="GFO31358.1"/>
    <property type="molecule type" value="Genomic_DNA"/>
</dbReference>
<proteinExistence type="predicted"/>